<evidence type="ECO:0000313" key="3">
    <source>
        <dbReference type="Proteomes" id="UP000789595"/>
    </source>
</evidence>
<organism evidence="2 3">
    <name type="scientific">Pelagomonas calceolata</name>
    <dbReference type="NCBI Taxonomy" id="35677"/>
    <lineage>
        <taxon>Eukaryota</taxon>
        <taxon>Sar</taxon>
        <taxon>Stramenopiles</taxon>
        <taxon>Ochrophyta</taxon>
        <taxon>Pelagophyceae</taxon>
        <taxon>Pelagomonadales</taxon>
        <taxon>Pelagomonadaceae</taxon>
        <taxon>Pelagomonas</taxon>
    </lineage>
</organism>
<feature type="compositionally biased region" description="Basic and acidic residues" evidence="1">
    <location>
        <begin position="92"/>
        <end position="123"/>
    </location>
</feature>
<feature type="compositionally biased region" description="Basic and acidic residues" evidence="1">
    <location>
        <begin position="196"/>
        <end position="212"/>
    </location>
</feature>
<dbReference type="Proteomes" id="UP000789595">
    <property type="component" value="Unassembled WGS sequence"/>
</dbReference>
<keyword evidence="3" id="KW-1185">Reference proteome</keyword>
<dbReference type="EMBL" id="CAKKNE010000005">
    <property type="protein sequence ID" value="CAH0378343.1"/>
    <property type="molecule type" value="Genomic_DNA"/>
</dbReference>
<accession>A0A8J2T1G6</accession>
<feature type="region of interest" description="Disordered" evidence="1">
    <location>
        <begin position="266"/>
        <end position="289"/>
    </location>
</feature>
<proteinExistence type="predicted"/>
<name>A0A8J2T1G6_9STRA</name>
<evidence type="ECO:0000256" key="1">
    <source>
        <dbReference type="SAM" id="MobiDB-lite"/>
    </source>
</evidence>
<feature type="compositionally biased region" description="Basic and acidic residues" evidence="1">
    <location>
        <begin position="142"/>
        <end position="152"/>
    </location>
</feature>
<reference evidence="2" key="1">
    <citation type="submission" date="2021-11" db="EMBL/GenBank/DDBJ databases">
        <authorList>
            <consortium name="Genoscope - CEA"/>
            <person name="William W."/>
        </authorList>
    </citation>
    <scope>NUCLEOTIDE SEQUENCE</scope>
</reference>
<feature type="region of interest" description="Disordered" evidence="1">
    <location>
        <begin position="1"/>
        <end position="21"/>
    </location>
</feature>
<sequence length="342" mass="36165">MGLHPPTPHGAVPPTGNERRRVGPAQGVAVVRMSADGGGIHVHEPYGPVVGACGDPWCIDPGGLGKGSHTGAGREPTRLTPGGDRALPDVPELERAVAEAHDDADAGVTRGRERPHVATERSHRGGAGSTPVPYPDGAVAAARRERVRSVPPRDRTAAIGMTIMLVHELRALAQVPTPDDAVVAGRGHGAVPAARDGSDASRVGDDRRHDGRPGLPIMKSKVAVVASDDDDAVRPGDVGGAALELHARVRRKRVRTQQIQRTDPVVAVQPGPRARERRPLHRGSRRHEGEAVDAPARWCSILMRKGRHLWLGCSYAWLLSTGAPCCSPRCDAFLCVLPAAEL</sequence>
<comment type="caution">
    <text evidence="2">The sequence shown here is derived from an EMBL/GenBank/DDBJ whole genome shotgun (WGS) entry which is preliminary data.</text>
</comment>
<dbReference type="AlphaFoldDB" id="A0A8J2T1G6"/>
<feature type="compositionally biased region" description="Basic residues" evidence="1">
    <location>
        <begin position="275"/>
        <end position="285"/>
    </location>
</feature>
<feature type="region of interest" description="Disordered" evidence="1">
    <location>
        <begin position="188"/>
        <end position="215"/>
    </location>
</feature>
<gene>
    <name evidence="2" type="ORF">PECAL_5P28540</name>
</gene>
<feature type="region of interest" description="Disordered" evidence="1">
    <location>
        <begin position="66"/>
        <end position="152"/>
    </location>
</feature>
<protein>
    <submittedName>
        <fullName evidence="2">Uncharacterized protein</fullName>
    </submittedName>
</protein>
<evidence type="ECO:0000313" key="2">
    <source>
        <dbReference type="EMBL" id="CAH0378343.1"/>
    </source>
</evidence>